<organism evidence="2 3">
    <name type="scientific">Paenibacillus oralis</name>
    <dbReference type="NCBI Taxonomy" id="2490856"/>
    <lineage>
        <taxon>Bacteria</taxon>
        <taxon>Bacillati</taxon>
        <taxon>Bacillota</taxon>
        <taxon>Bacilli</taxon>
        <taxon>Bacillales</taxon>
        <taxon>Paenibacillaceae</taxon>
        <taxon>Paenibacillus</taxon>
    </lineage>
</organism>
<evidence type="ECO:0000259" key="1">
    <source>
        <dbReference type="Pfam" id="PF12804"/>
    </source>
</evidence>
<name>A0A3P3U7F3_9BACL</name>
<feature type="domain" description="MobA-like NTP transferase" evidence="1">
    <location>
        <begin position="10"/>
        <end position="196"/>
    </location>
</feature>
<sequence>MSDAANAVWALILAGGASVRMGRPKLLLPAPQGNVLKQTVYQALSSGNCRVAVIAAQNGPLKREHLEVRPELQKGAGVMTATEAHHVRPAPAESVEWLETDSAAHGLGASLAAGVRQLRARHSPAAILVLLGDQPEMKPGAIRRVADTFRETGTLIVQARYKDRPAHPVLFAAPLFAELTALNGDAGAKELLRKYEERIVYADLPGPAPSDIDTPEDYRSYVRNAFSKS</sequence>
<dbReference type="Gene3D" id="3.90.550.10">
    <property type="entry name" value="Spore Coat Polysaccharide Biosynthesis Protein SpsA, Chain A"/>
    <property type="match status" value="1"/>
</dbReference>
<dbReference type="RefSeq" id="WP_128633436.1">
    <property type="nucleotide sequence ID" value="NZ_RRCN01000001.1"/>
</dbReference>
<accession>A0A3P3U7F3</accession>
<dbReference type="Proteomes" id="UP000267017">
    <property type="component" value="Unassembled WGS sequence"/>
</dbReference>
<proteinExistence type="predicted"/>
<dbReference type="PANTHER" id="PTHR43777:SF1">
    <property type="entry name" value="MOLYBDENUM COFACTOR CYTIDYLYLTRANSFERASE"/>
    <property type="match status" value="1"/>
</dbReference>
<gene>
    <name evidence="2" type="ORF">EHV15_23975</name>
</gene>
<dbReference type="Pfam" id="PF12804">
    <property type="entry name" value="NTP_transf_3"/>
    <property type="match status" value="1"/>
</dbReference>
<dbReference type="SUPFAM" id="SSF53448">
    <property type="entry name" value="Nucleotide-diphospho-sugar transferases"/>
    <property type="match status" value="1"/>
</dbReference>
<evidence type="ECO:0000313" key="3">
    <source>
        <dbReference type="Proteomes" id="UP000267017"/>
    </source>
</evidence>
<comment type="caution">
    <text evidence="2">The sequence shown here is derived from an EMBL/GenBank/DDBJ whole genome shotgun (WGS) entry which is preliminary data.</text>
</comment>
<dbReference type="PANTHER" id="PTHR43777">
    <property type="entry name" value="MOLYBDENUM COFACTOR CYTIDYLYLTRANSFERASE"/>
    <property type="match status" value="1"/>
</dbReference>
<reference evidence="2 3" key="1">
    <citation type="submission" date="2018-11" db="EMBL/GenBank/DDBJ databases">
        <title>Genome sequencing of Paenibacillus sp. KCOM 3021 (= ChDC PVNT-B20).</title>
        <authorList>
            <person name="Kook J.-K."/>
            <person name="Park S.-N."/>
            <person name="Lim Y.K."/>
        </authorList>
    </citation>
    <scope>NUCLEOTIDE SEQUENCE [LARGE SCALE GENOMIC DNA]</scope>
    <source>
        <strain evidence="2 3">KCOM 3021</strain>
    </source>
</reference>
<dbReference type="InterPro" id="IPR025877">
    <property type="entry name" value="MobA-like_NTP_Trfase"/>
</dbReference>
<keyword evidence="3" id="KW-1185">Reference proteome</keyword>
<dbReference type="OrthoDB" id="285216at2"/>
<dbReference type="CDD" id="cd04182">
    <property type="entry name" value="GT_2_like_f"/>
    <property type="match status" value="1"/>
</dbReference>
<dbReference type="AlphaFoldDB" id="A0A3P3U7F3"/>
<evidence type="ECO:0000313" key="2">
    <source>
        <dbReference type="EMBL" id="RRJ65636.1"/>
    </source>
</evidence>
<dbReference type="GO" id="GO:0016779">
    <property type="term" value="F:nucleotidyltransferase activity"/>
    <property type="evidence" value="ECO:0007669"/>
    <property type="project" value="UniProtKB-ARBA"/>
</dbReference>
<keyword evidence="2" id="KW-0808">Transferase</keyword>
<dbReference type="EMBL" id="RRCN01000001">
    <property type="protein sequence ID" value="RRJ65636.1"/>
    <property type="molecule type" value="Genomic_DNA"/>
</dbReference>
<protein>
    <submittedName>
        <fullName evidence="2">Nucleotidyltransferase family protein</fullName>
    </submittedName>
</protein>
<dbReference type="InterPro" id="IPR029044">
    <property type="entry name" value="Nucleotide-diphossugar_trans"/>
</dbReference>